<dbReference type="OrthoDB" id="198798at2759"/>
<dbReference type="KEGG" id="pti:PHATRDRAFT_44510"/>
<dbReference type="GeneID" id="7197776"/>
<dbReference type="EMBL" id="CM000607">
    <property type="protein sequence ID" value="EEC49964.1"/>
    <property type="molecule type" value="Genomic_DNA"/>
</dbReference>
<evidence type="ECO:0000256" key="1">
    <source>
        <dbReference type="ARBA" id="ARBA00023002"/>
    </source>
</evidence>
<keyword evidence="3" id="KW-1185">Reference proteome</keyword>
<dbReference type="GO" id="GO:0016491">
    <property type="term" value="F:oxidoreductase activity"/>
    <property type="evidence" value="ECO:0007669"/>
    <property type="project" value="UniProtKB-KW"/>
</dbReference>
<sequence length="439" mass="48547">MPASLFGIRVPALLTLSQAERVVPYFTRRFSKIRRARVVSSSSSTSALLVTQRAPEPAKKRIFFLFQISFNTITMPTVGEKQCEVVLVGCGAPNRGMGWYHAEQMLRGDIPSAKLSYIVEPWFLGGGASGPGGKEFGEFKAKAESEHGVQFFTSVSDLPPVQEGRNRLALISGRTADNPRLLTDSIAANCATIYLEKPGAPTVKELAEMRDEANTANVKVLMGYNKNVCKFVSKARQYQAEHGGHITFVSNNTYENNADSLGECFERNAEGMLKNMAIHELALLVSFYDVSVENIASCQADKEFSSCQTLQGPSGNDFTDFDKIKFTIKTKTGKEVSVQADRCGGDISYAKVEQDGKEVFRHSMPDEDDEEMVEKLKTQYPGAMPYFFSQDPDYITVKERVSSYCANGKEAEGVATIDVAVETLRVAEYLKTELERQLK</sequence>
<dbReference type="eggNOG" id="ENOG502SI74">
    <property type="taxonomic scope" value="Eukaryota"/>
</dbReference>
<dbReference type="AlphaFoldDB" id="B7FUC9"/>
<dbReference type="GO" id="GO:0005737">
    <property type="term" value="C:cytoplasm"/>
    <property type="evidence" value="ECO:0007669"/>
    <property type="project" value="TreeGrafter"/>
</dbReference>
<dbReference type="GO" id="GO:0006740">
    <property type="term" value="P:NADPH regeneration"/>
    <property type="evidence" value="ECO:0007669"/>
    <property type="project" value="TreeGrafter"/>
</dbReference>
<dbReference type="PaxDb" id="2850-Phatr44510"/>
<reference evidence="2 3" key="1">
    <citation type="journal article" date="2008" name="Nature">
        <title>The Phaeodactylum genome reveals the evolutionary history of diatom genomes.</title>
        <authorList>
            <person name="Bowler C."/>
            <person name="Allen A.E."/>
            <person name="Badger J.H."/>
            <person name="Grimwood J."/>
            <person name="Jabbari K."/>
            <person name="Kuo A."/>
            <person name="Maheswari U."/>
            <person name="Martens C."/>
            <person name="Maumus F."/>
            <person name="Otillar R.P."/>
            <person name="Rayko E."/>
            <person name="Salamov A."/>
            <person name="Vandepoele K."/>
            <person name="Beszteri B."/>
            <person name="Gruber A."/>
            <person name="Heijde M."/>
            <person name="Katinka M."/>
            <person name="Mock T."/>
            <person name="Valentin K."/>
            <person name="Verret F."/>
            <person name="Berges J.A."/>
            <person name="Brownlee C."/>
            <person name="Cadoret J.P."/>
            <person name="Chiovitti A."/>
            <person name="Choi C.J."/>
            <person name="Coesel S."/>
            <person name="De Martino A."/>
            <person name="Detter J.C."/>
            <person name="Durkin C."/>
            <person name="Falciatore A."/>
            <person name="Fournet J."/>
            <person name="Haruta M."/>
            <person name="Huysman M.J."/>
            <person name="Jenkins B.D."/>
            <person name="Jiroutova K."/>
            <person name="Jorgensen R.E."/>
            <person name="Joubert Y."/>
            <person name="Kaplan A."/>
            <person name="Kroger N."/>
            <person name="Kroth P.G."/>
            <person name="La Roche J."/>
            <person name="Lindquist E."/>
            <person name="Lommer M."/>
            <person name="Martin-Jezequel V."/>
            <person name="Lopez P.J."/>
            <person name="Lucas S."/>
            <person name="Mangogna M."/>
            <person name="McGinnis K."/>
            <person name="Medlin L.K."/>
            <person name="Montsant A."/>
            <person name="Oudot-Le Secq M.P."/>
            <person name="Napoli C."/>
            <person name="Obornik M."/>
            <person name="Parker M.S."/>
            <person name="Petit J.L."/>
            <person name="Porcel B.M."/>
            <person name="Poulsen N."/>
            <person name="Robison M."/>
            <person name="Rychlewski L."/>
            <person name="Rynearson T.A."/>
            <person name="Schmutz J."/>
            <person name="Shapiro H."/>
            <person name="Siaut M."/>
            <person name="Stanley M."/>
            <person name="Sussman M.R."/>
            <person name="Taylor A.R."/>
            <person name="Vardi A."/>
            <person name="von Dassow P."/>
            <person name="Vyverman W."/>
            <person name="Willis A."/>
            <person name="Wyrwicz L.S."/>
            <person name="Rokhsar D.S."/>
            <person name="Weissenbach J."/>
            <person name="Armbrust E.V."/>
            <person name="Green B.R."/>
            <person name="Van de Peer Y."/>
            <person name="Grigoriev I.V."/>
        </authorList>
    </citation>
    <scope>NUCLEOTIDE SEQUENCE [LARGE SCALE GENOMIC DNA]</scope>
    <source>
        <strain evidence="2 3">CCAP 1055/1</strain>
    </source>
</reference>
<dbReference type="PANTHER" id="PTHR42840:SF3">
    <property type="entry name" value="BINDING ROSSMANN FOLD OXIDOREDUCTASE, PUTATIVE (AFU_ORTHOLOGUE AFUA_2G10240)-RELATED"/>
    <property type="match status" value="1"/>
</dbReference>
<evidence type="ECO:0008006" key="4">
    <source>
        <dbReference type="Google" id="ProtNLM"/>
    </source>
</evidence>
<evidence type="ECO:0000313" key="2">
    <source>
        <dbReference type="EMBL" id="EEC49964.1"/>
    </source>
</evidence>
<organism evidence="2 3">
    <name type="scientific">Phaeodactylum tricornutum (strain CCAP 1055/1)</name>
    <dbReference type="NCBI Taxonomy" id="556484"/>
    <lineage>
        <taxon>Eukaryota</taxon>
        <taxon>Sar</taxon>
        <taxon>Stramenopiles</taxon>
        <taxon>Ochrophyta</taxon>
        <taxon>Bacillariophyta</taxon>
        <taxon>Bacillariophyceae</taxon>
        <taxon>Bacillariophycidae</taxon>
        <taxon>Naviculales</taxon>
        <taxon>Phaeodactylaceae</taxon>
        <taxon>Phaeodactylum</taxon>
    </lineage>
</organism>
<dbReference type="Gene3D" id="3.40.50.720">
    <property type="entry name" value="NAD(P)-binding Rossmann-like Domain"/>
    <property type="match status" value="1"/>
</dbReference>
<protein>
    <recommendedName>
        <fullName evidence="4">Gfo/Idh/MocA-like oxidoreductase N-terminal domain-containing protein</fullName>
    </recommendedName>
</protein>
<evidence type="ECO:0000313" key="3">
    <source>
        <dbReference type="Proteomes" id="UP000000759"/>
    </source>
</evidence>
<reference evidence="3" key="2">
    <citation type="submission" date="2008-08" db="EMBL/GenBank/DDBJ databases">
        <authorList>
            <consortium name="Diatom Consortium"/>
            <person name="Grigoriev I."/>
            <person name="Grimwood J."/>
            <person name="Kuo A."/>
            <person name="Otillar R.P."/>
            <person name="Salamov A."/>
            <person name="Detter J.C."/>
            <person name="Lindquist E."/>
            <person name="Shapiro H."/>
            <person name="Lucas S."/>
            <person name="Glavina del Rio T."/>
            <person name="Pitluck S."/>
            <person name="Rokhsar D."/>
            <person name="Bowler C."/>
        </authorList>
    </citation>
    <scope>GENOME REANNOTATION</scope>
    <source>
        <strain evidence="3">CCAP 1055/1</strain>
    </source>
</reference>
<dbReference type="Proteomes" id="UP000000759">
    <property type="component" value="Chromosome 4"/>
</dbReference>
<dbReference type="InParanoid" id="B7FUC9"/>
<accession>B7FUC9</accession>
<proteinExistence type="predicted"/>
<name>B7FUC9_PHATC</name>
<dbReference type="PANTHER" id="PTHR42840">
    <property type="entry name" value="NAD(P)-BINDING ROSSMANN-FOLD SUPERFAMILY PROTEIN-RELATED"/>
    <property type="match status" value="1"/>
</dbReference>
<dbReference type="HOGENOM" id="CLU_720550_0_0_1"/>
<dbReference type="InterPro" id="IPR036291">
    <property type="entry name" value="NAD(P)-bd_dom_sf"/>
</dbReference>
<keyword evidence="1" id="KW-0560">Oxidoreductase</keyword>
<dbReference type="OMA" id="FSQDPDY"/>
<gene>
    <name evidence="2" type="ORF">PHATRDRAFT_44510</name>
</gene>
<dbReference type="SUPFAM" id="SSF51735">
    <property type="entry name" value="NAD(P)-binding Rossmann-fold domains"/>
    <property type="match status" value="1"/>
</dbReference>
<dbReference type="RefSeq" id="XP_002178299.1">
    <property type="nucleotide sequence ID" value="XM_002178263.1"/>
</dbReference>